<organism evidence="1 2">
    <name type="scientific">Geodermatophilus obscurus</name>
    <dbReference type="NCBI Taxonomy" id="1861"/>
    <lineage>
        <taxon>Bacteria</taxon>
        <taxon>Bacillati</taxon>
        <taxon>Actinomycetota</taxon>
        <taxon>Actinomycetes</taxon>
        <taxon>Geodermatophilales</taxon>
        <taxon>Geodermatophilaceae</taxon>
        <taxon>Geodermatophilus</taxon>
    </lineage>
</organism>
<proteinExistence type="predicted"/>
<evidence type="ECO:0008006" key="3">
    <source>
        <dbReference type="Google" id="ProtNLM"/>
    </source>
</evidence>
<dbReference type="Proteomes" id="UP000184428">
    <property type="component" value="Unassembled WGS sequence"/>
</dbReference>
<evidence type="ECO:0000313" key="1">
    <source>
        <dbReference type="EMBL" id="SHN51651.1"/>
    </source>
</evidence>
<protein>
    <recommendedName>
        <fullName evidence="3">Antibiotic biosynthesis monooxygenase</fullName>
    </recommendedName>
</protein>
<dbReference type="AlphaFoldDB" id="A0A1M7RZL4"/>
<name>A0A1M7RZL4_9ACTN</name>
<dbReference type="EMBL" id="FRDM01000001">
    <property type="protein sequence ID" value="SHN51651.1"/>
    <property type="molecule type" value="Genomic_DNA"/>
</dbReference>
<dbReference type="RefSeq" id="WP_072911983.1">
    <property type="nucleotide sequence ID" value="NZ_FRDM01000001.1"/>
</dbReference>
<evidence type="ECO:0000313" key="2">
    <source>
        <dbReference type="Proteomes" id="UP000184428"/>
    </source>
</evidence>
<gene>
    <name evidence="1" type="ORF">SAMN05660350_00299</name>
</gene>
<accession>A0A1M7RZL4</accession>
<reference evidence="1 2" key="1">
    <citation type="submission" date="2016-12" db="EMBL/GenBank/DDBJ databases">
        <authorList>
            <person name="Song W.-J."/>
            <person name="Kurnit D.M."/>
        </authorList>
    </citation>
    <scope>NUCLEOTIDE SEQUENCE [LARGE SCALE GENOMIC DNA]</scope>
    <source>
        <strain evidence="1 2">DSM 43162</strain>
    </source>
</reference>
<sequence>MTWGVVVDVPAPAALYDAVHAELLRRTGGTVEGLLVHLARVTDAGFQVVEVWESREAHDRYEAEVVGPVTAEVAGQSPAVPLPTTEFAVLGLVVPGAGLTG</sequence>